<feature type="domain" description="TonB-dependent receptor plug" evidence="10">
    <location>
        <begin position="134"/>
        <end position="237"/>
    </location>
</feature>
<keyword evidence="3 7" id="KW-1134">Transmembrane beta strand</keyword>
<feature type="signal peptide" evidence="9">
    <location>
        <begin position="1"/>
        <end position="37"/>
    </location>
</feature>
<organism evidence="11 12">
    <name type="scientific">Reichenbachiella ulvae</name>
    <dbReference type="NCBI Taxonomy" id="2980104"/>
    <lineage>
        <taxon>Bacteria</taxon>
        <taxon>Pseudomonadati</taxon>
        <taxon>Bacteroidota</taxon>
        <taxon>Cytophagia</taxon>
        <taxon>Cytophagales</taxon>
        <taxon>Reichenbachiellaceae</taxon>
        <taxon>Reichenbachiella</taxon>
    </lineage>
</organism>
<dbReference type="SUPFAM" id="SSF49464">
    <property type="entry name" value="Carboxypeptidase regulatory domain-like"/>
    <property type="match status" value="1"/>
</dbReference>
<dbReference type="SUPFAM" id="SSF56935">
    <property type="entry name" value="Porins"/>
    <property type="match status" value="1"/>
</dbReference>
<evidence type="ECO:0000256" key="2">
    <source>
        <dbReference type="ARBA" id="ARBA00022448"/>
    </source>
</evidence>
<evidence type="ECO:0000256" key="9">
    <source>
        <dbReference type="SAM" id="SignalP"/>
    </source>
</evidence>
<dbReference type="NCBIfam" id="TIGR04056">
    <property type="entry name" value="OMP_RagA_SusC"/>
    <property type="match status" value="1"/>
</dbReference>
<dbReference type="EMBL" id="JAOYOD010000001">
    <property type="protein sequence ID" value="MCV9385189.1"/>
    <property type="molecule type" value="Genomic_DNA"/>
</dbReference>
<evidence type="ECO:0000256" key="1">
    <source>
        <dbReference type="ARBA" id="ARBA00004571"/>
    </source>
</evidence>
<comment type="caution">
    <text evidence="11">The sequence shown here is derived from an EMBL/GenBank/DDBJ whole genome shotgun (WGS) entry which is preliminary data.</text>
</comment>
<evidence type="ECO:0000256" key="8">
    <source>
        <dbReference type="SAM" id="MobiDB-lite"/>
    </source>
</evidence>
<dbReference type="Gene3D" id="2.60.40.1120">
    <property type="entry name" value="Carboxypeptidase-like, regulatory domain"/>
    <property type="match status" value="1"/>
</dbReference>
<evidence type="ECO:0000256" key="6">
    <source>
        <dbReference type="ARBA" id="ARBA00023237"/>
    </source>
</evidence>
<dbReference type="InterPro" id="IPR036942">
    <property type="entry name" value="Beta-barrel_TonB_sf"/>
</dbReference>
<dbReference type="RefSeq" id="WP_264135982.1">
    <property type="nucleotide sequence ID" value="NZ_JAOYOD010000001.1"/>
</dbReference>
<dbReference type="Gene3D" id="2.40.170.20">
    <property type="entry name" value="TonB-dependent receptor, beta-barrel domain"/>
    <property type="match status" value="1"/>
</dbReference>
<dbReference type="Proteomes" id="UP001300692">
    <property type="component" value="Unassembled WGS sequence"/>
</dbReference>
<comment type="subcellular location">
    <subcellularLocation>
        <location evidence="1 7">Cell outer membrane</location>
        <topology evidence="1 7">Multi-pass membrane protein</topology>
    </subcellularLocation>
</comment>
<evidence type="ECO:0000313" key="12">
    <source>
        <dbReference type="Proteomes" id="UP001300692"/>
    </source>
</evidence>
<evidence type="ECO:0000259" key="10">
    <source>
        <dbReference type="Pfam" id="PF07715"/>
    </source>
</evidence>
<feature type="region of interest" description="Disordered" evidence="8">
    <location>
        <begin position="821"/>
        <end position="842"/>
    </location>
</feature>
<dbReference type="InterPro" id="IPR012910">
    <property type="entry name" value="Plug_dom"/>
</dbReference>
<gene>
    <name evidence="11" type="ORF">N7U62_00865</name>
</gene>
<name>A0ABT3CNT4_9BACT</name>
<dbReference type="InterPro" id="IPR023997">
    <property type="entry name" value="TonB-dep_OMP_SusC/RagA_CS"/>
</dbReference>
<evidence type="ECO:0000256" key="3">
    <source>
        <dbReference type="ARBA" id="ARBA00022452"/>
    </source>
</evidence>
<keyword evidence="2 7" id="KW-0813">Transport</keyword>
<proteinExistence type="inferred from homology"/>
<protein>
    <submittedName>
        <fullName evidence="11">TonB-dependent receptor</fullName>
    </submittedName>
</protein>
<dbReference type="NCBIfam" id="TIGR04057">
    <property type="entry name" value="SusC_RagA_signa"/>
    <property type="match status" value="1"/>
</dbReference>
<evidence type="ECO:0000313" key="11">
    <source>
        <dbReference type="EMBL" id="MCV9385189.1"/>
    </source>
</evidence>
<keyword evidence="11" id="KW-0675">Receptor</keyword>
<dbReference type="InterPro" id="IPR023996">
    <property type="entry name" value="TonB-dep_OMP_SusC/RagA"/>
</dbReference>
<reference evidence="11 12" key="1">
    <citation type="submission" date="2022-10" db="EMBL/GenBank/DDBJ databases">
        <title>Comparative genomics and taxonomic characterization of three novel marine species of genus Reichenbachiella exhibiting antioxidant and polysaccharide degradation activities.</title>
        <authorList>
            <person name="Muhammad N."/>
            <person name="Lee Y.-J."/>
            <person name="Ko J."/>
            <person name="Kim S.-G."/>
        </authorList>
    </citation>
    <scope>NUCLEOTIDE SEQUENCE [LARGE SCALE GENOMIC DNA]</scope>
    <source>
        <strain evidence="11 12">ABR2-5</strain>
    </source>
</reference>
<keyword evidence="9" id="KW-0732">Signal</keyword>
<comment type="similarity">
    <text evidence="7">Belongs to the TonB-dependent receptor family.</text>
</comment>
<dbReference type="Gene3D" id="2.170.130.10">
    <property type="entry name" value="TonB-dependent receptor, plug domain"/>
    <property type="match status" value="1"/>
</dbReference>
<accession>A0ABT3CNT4</accession>
<evidence type="ECO:0000256" key="5">
    <source>
        <dbReference type="ARBA" id="ARBA00023136"/>
    </source>
</evidence>
<evidence type="ECO:0000256" key="7">
    <source>
        <dbReference type="PROSITE-ProRule" id="PRU01360"/>
    </source>
</evidence>
<evidence type="ECO:0000256" key="4">
    <source>
        <dbReference type="ARBA" id="ARBA00022692"/>
    </source>
</evidence>
<dbReference type="InterPro" id="IPR039426">
    <property type="entry name" value="TonB-dep_rcpt-like"/>
</dbReference>
<keyword evidence="12" id="KW-1185">Reference proteome</keyword>
<dbReference type="InterPro" id="IPR037066">
    <property type="entry name" value="Plug_dom_sf"/>
</dbReference>
<dbReference type="PROSITE" id="PS52016">
    <property type="entry name" value="TONB_DEPENDENT_REC_3"/>
    <property type="match status" value="1"/>
</dbReference>
<keyword evidence="5 7" id="KW-0472">Membrane</keyword>
<feature type="chain" id="PRO_5045957045" evidence="9">
    <location>
        <begin position="38"/>
        <end position="1029"/>
    </location>
</feature>
<keyword evidence="6 7" id="KW-0998">Cell outer membrane</keyword>
<dbReference type="InterPro" id="IPR008969">
    <property type="entry name" value="CarboxyPept-like_regulatory"/>
</dbReference>
<dbReference type="Pfam" id="PF13715">
    <property type="entry name" value="CarbopepD_reg_2"/>
    <property type="match status" value="1"/>
</dbReference>
<keyword evidence="4 7" id="KW-0812">Transmembrane</keyword>
<dbReference type="Pfam" id="PF07715">
    <property type="entry name" value="Plug"/>
    <property type="match status" value="1"/>
</dbReference>
<sequence>MKKRLLETTGRKSFSVVLMQCLLVMFCLQATAWTANAASADVTVSGTITDQTDGSPLPGVNVLVKGTSTGTVSDLDGNYSINVDEAGTLVFSFIGYVTTEVQVAGRSTIDVSLDLDVQSLEEVVVVGYGTQERAKVTGAIATVESEKITQVPVLSADQALQGRVPGVTVTSAGAPGTSPRVQIRGLGTTGDNAPLVVVDGVIVGGLADINPNDIESINVLKDASTTSIFGALGANGVIMVTTKRGVAGKTRVEFDAYSGIQKVTNRYDLMNKEEYLQYMDMWGAGSGRVDDPQYADLINHDTDWQDEIYQTGTMQSYNLAISGGSESADFRIGAGYIDQEGVLLNTGSDRFNFRANSNYRLGKFKFGESLQVAFTETLPENNDGGRSALEHAIKMPPYFDVYNENNLGGYQGTDSPLDGQDAANPVRVLNNPERNQKRTNIVGNFYGEVELIEGLTLKGQVGLDYFSFINAYHTPSYFTGSNAQAFAINERYSGETSRVMLSGSLNYTKSFGNHTVSALGVAEKIAEKNTRLNTYSTNSITDDIKELSNNDQNISSNTSEYNKYGFLGRLNYDYLGKYLLAGSYRFDGSSRLGPDDKWGAFYSVAGGWVVSEEAFFPDVDAISNLKFRASYGTVGNDRIPNYQYAATIVSGAYNYTFRDQGGGEFLAAGSTAGTVANPELRWEETAMTNFGLDLGLFNDQVTLSAEYYNNVSDGLLVTQSFAPSTVAHSADVSKNAGEVQVDGFEFNLGYNDSEGDFQWSANLNVSTTNNVVNAFGGQERYQANFEGANLQRIKEGESINHFFGYEVDGIFQSADEVTNAPDQSGIGGATMPGDIRYKDLSGPDGTPDGVIDSYDQVVIGNPIPDVNMGLSIDAFYKGFDFNIFINGMYGNEVYNTNVWDLTGVQRLFNASPDALNAWTPTNTDTDVPRLTAEGQNLVPSTRFIEDGSFTRLKNITLGYTLPNTMFNGIFSKARIYVSAQNLITITDYSGLDPEVGYSPLGGNSAQELGVDRGNYPLPKSFIGGIQLHF</sequence>